<reference evidence="14" key="1">
    <citation type="submission" date="2020-10" db="EMBL/GenBank/DDBJ databases">
        <authorList>
            <person name="Gilroy R."/>
        </authorList>
    </citation>
    <scope>NUCLEOTIDE SEQUENCE</scope>
    <source>
        <strain evidence="14">15467</strain>
    </source>
</reference>
<evidence type="ECO:0000256" key="6">
    <source>
        <dbReference type="ARBA" id="ARBA00060591"/>
    </source>
</evidence>
<dbReference type="InterPro" id="IPR028154">
    <property type="entry name" value="AMP-dep_Lig_C"/>
</dbReference>
<sequence>MYLHPEFEKLTRSEIEVLQLERLKKTVSRCMNTEFYRKRFAENNITPDDIRSLSDLYKIPFTTKQDLRESYPFKMSTVPLSQVVRLHSSSGTTGTPTVILHTQKDLDEWANAVARCLYMVGLRQGDIFQNSSGYGMFTGGLGFQYGAERLGMLTVPAAAGNTRRQIKFITDFGTTALHAIPSYAGRLYEVMEEMGIDPRRDTRLHTLIIGAEPHSEEQRRRIENMLGVKAYNSFGMSEMCGPGVAFECQEQNGLHIWEDYYIVEIVNPDTLEPVKEGEIGELVLTTINREAMPLLRYRTRDLTRILPGSCPCGRHHKRLDRMKGRSDDMIILKGVNIFPIQIETILMQFQELGNDYLITLTNEEANDLMTVEVELKEFSDDYHHLQALTKEIARQLKDEILVTPVVRLVSKGSLPKQEGKAIRVKDLRKTLI</sequence>
<dbReference type="AlphaFoldDB" id="A0A9D9DN30"/>
<accession>A0A9D9DN30</accession>
<proteinExistence type="inferred from homology"/>
<name>A0A9D9DN30_9BACT</name>
<keyword evidence="3" id="KW-0597">Phosphoprotein</keyword>
<dbReference type="PIRSF" id="PIRSF006444">
    <property type="entry name" value="PaaK"/>
    <property type="match status" value="1"/>
</dbReference>
<comment type="catalytic activity">
    <reaction evidence="11">
        <text>2-phenylacetate + ATP + CoA = phenylacetyl-CoA + AMP + diphosphate</text>
        <dbReference type="Rhea" id="RHEA:20956"/>
        <dbReference type="ChEBI" id="CHEBI:18401"/>
        <dbReference type="ChEBI" id="CHEBI:30616"/>
        <dbReference type="ChEBI" id="CHEBI:33019"/>
        <dbReference type="ChEBI" id="CHEBI:57287"/>
        <dbReference type="ChEBI" id="CHEBI:57390"/>
        <dbReference type="ChEBI" id="CHEBI:456215"/>
        <dbReference type="EC" id="6.2.1.30"/>
    </reaction>
</comment>
<dbReference type="PANTHER" id="PTHR43439">
    <property type="entry name" value="PHENYLACETATE-COENZYME A LIGASE"/>
    <property type="match status" value="1"/>
</dbReference>
<dbReference type="SUPFAM" id="SSF56801">
    <property type="entry name" value="Acetyl-CoA synthetase-like"/>
    <property type="match status" value="1"/>
</dbReference>
<dbReference type="InterPro" id="IPR011880">
    <property type="entry name" value="PA_CoA_ligase"/>
</dbReference>
<dbReference type="InterPro" id="IPR042099">
    <property type="entry name" value="ANL_N_sf"/>
</dbReference>
<evidence type="ECO:0000256" key="10">
    <source>
        <dbReference type="ARBA" id="ARBA00075111"/>
    </source>
</evidence>
<organism evidence="14 15">
    <name type="scientific">Candidatus Egerieousia excrementavium</name>
    <dbReference type="NCBI Taxonomy" id="2840778"/>
    <lineage>
        <taxon>Bacteria</taxon>
        <taxon>Pseudomonadati</taxon>
        <taxon>Bacteroidota</taxon>
        <taxon>Bacteroidia</taxon>
        <taxon>Bacteroidales</taxon>
        <taxon>Candidatus Egerieousia</taxon>
    </lineage>
</organism>
<feature type="domain" description="AMP-dependent ligase C-terminal" evidence="13">
    <location>
        <begin position="334"/>
        <end position="428"/>
    </location>
</feature>
<comment type="pathway">
    <text evidence="6 11">Aromatic compound metabolism; phenylacetate degradation.</text>
</comment>
<comment type="subunit">
    <text evidence="1">Monomer.</text>
</comment>
<evidence type="ECO:0000256" key="7">
    <source>
        <dbReference type="ARBA" id="ARBA00061566"/>
    </source>
</evidence>
<feature type="domain" description="AMP-dependent synthetase/ligase" evidence="12">
    <location>
        <begin position="76"/>
        <end position="284"/>
    </location>
</feature>
<dbReference type="GO" id="GO:0010124">
    <property type="term" value="P:phenylacetate catabolic process"/>
    <property type="evidence" value="ECO:0007669"/>
    <property type="project" value="UniProtKB-UniRule"/>
</dbReference>
<evidence type="ECO:0000256" key="8">
    <source>
        <dbReference type="ARBA" id="ARBA00066629"/>
    </source>
</evidence>
<evidence type="ECO:0000256" key="9">
    <source>
        <dbReference type="ARBA" id="ARBA00068695"/>
    </source>
</evidence>
<reference evidence="14" key="2">
    <citation type="journal article" date="2021" name="PeerJ">
        <title>Extensive microbial diversity within the chicken gut microbiome revealed by metagenomics and culture.</title>
        <authorList>
            <person name="Gilroy R."/>
            <person name="Ravi A."/>
            <person name="Getino M."/>
            <person name="Pursley I."/>
            <person name="Horton D.L."/>
            <person name="Alikhan N.F."/>
            <person name="Baker D."/>
            <person name="Gharbi K."/>
            <person name="Hall N."/>
            <person name="Watson M."/>
            <person name="Adriaenssens E.M."/>
            <person name="Foster-Nyarko E."/>
            <person name="Jarju S."/>
            <person name="Secka A."/>
            <person name="Antonio M."/>
            <person name="Oren A."/>
            <person name="Chaudhuri R.R."/>
            <person name="La Ragione R."/>
            <person name="Hildebrand F."/>
            <person name="Pallen M.J."/>
        </authorList>
    </citation>
    <scope>NUCLEOTIDE SEQUENCE</scope>
    <source>
        <strain evidence="14">15467</strain>
    </source>
</reference>
<evidence type="ECO:0000313" key="15">
    <source>
        <dbReference type="Proteomes" id="UP000823635"/>
    </source>
</evidence>
<dbReference type="EC" id="6.2.1.30" evidence="8 11"/>
<evidence type="ECO:0000256" key="2">
    <source>
        <dbReference type="ARBA" id="ARBA00022450"/>
    </source>
</evidence>
<protein>
    <recommendedName>
        <fullName evidence="9 11">Phenylacetate-coenzyme A ligase</fullName>
        <ecNumber evidence="8 11">6.2.1.30</ecNumber>
    </recommendedName>
    <alternativeName>
        <fullName evidence="10 11">Phenylacetyl-CoA ligase</fullName>
    </alternativeName>
</protein>
<keyword evidence="2" id="KW-0596">Phosphopantetheine</keyword>
<gene>
    <name evidence="14" type="ORF">IAC68_04265</name>
</gene>
<comment type="function">
    <text evidence="11">Catalyzes the activation of phenylacetic acid (PA) to phenylacetyl-CoA (PA-CoA).</text>
</comment>
<comment type="similarity">
    <text evidence="7 11">Belongs to the phenylacetyl-CoA ligase family.</text>
</comment>
<dbReference type="GO" id="GO:0000166">
    <property type="term" value="F:nucleotide binding"/>
    <property type="evidence" value="ECO:0007669"/>
    <property type="project" value="UniProtKB-KW"/>
</dbReference>
<dbReference type="PANTHER" id="PTHR43439:SF2">
    <property type="entry name" value="ENZYME, PUTATIVE (JCVI)-RELATED"/>
    <property type="match status" value="1"/>
</dbReference>
<dbReference type="InterPro" id="IPR000873">
    <property type="entry name" value="AMP-dep_synth/lig_dom"/>
</dbReference>
<dbReference type="EMBL" id="JADINB010000093">
    <property type="protein sequence ID" value="MBO8429130.1"/>
    <property type="molecule type" value="Genomic_DNA"/>
</dbReference>
<keyword evidence="5 11" id="KW-0547">Nucleotide-binding</keyword>
<evidence type="ECO:0000256" key="1">
    <source>
        <dbReference type="ARBA" id="ARBA00011245"/>
    </source>
</evidence>
<dbReference type="Pfam" id="PF00501">
    <property type="entry name" value="AMP-binding"/>
    <property type="match status" value="1"/>
</dbReference>
<dbReference type="Pfam" id="PF14535">
    <property type="entry name" value="AMP-binding_C_2"/>
    <property type="match status" value="1"/>
</dbReference>
<dbReference type="Gene3D" id="3.30.300.30">
    <property type="match status" value="1"/>
</dbReference>
<evidence type="ECO:0000256" key="4">
    <source>
        <dbReference type="ARBA" id="ARBA00022598"/>
    </source>
</evidence>
<dbReference type="CDD" id="cd05913">
    <property type="entry name" value="PaaK"/>
    <property type="match status" value="1"/>
</dbReference>
<evidence type="ECO:0000313" key="14">
    <source>
        <dbReference type="EMBL" id="MBO8429130.1"/>
    </source>
</evidence>
<dbReference type="GO" id="GO:0047475">
    <property type="term" value="F:phenylacetate-CoA ligase activity"/>
    <property type="evidence" value="ECO:0007669"/>
    <property type="project" value="UniProtKB-EC"/>
</dbReference>
<dbReference type="InterPro" id="IPR051414">
    <property type="entry name" value="Adenylate-forming_Reductase"/>
</dbReference>
<dbReference type="Gene3D" id="3.40.50.12780">
    <property type="entry name" value="N-terminal domain of ligase-like"/>
    <property type="match status" value="1"/>
</dbReference>
<evidence type="ECO:0000256" key="11">
    <source>
        <dbReference type="PIRNR" id="PIRNR006444"/>
    </source>
</evidence>
<keyword evidence="4 11" id="KW-0436">Ligase</keyword>
<dbReference type="FunFam" id="3.40.50.12780:FF:000016">
    <property type="entry name" value="Phenylacetate-coenzyme A ligase"/>
    <property type="match status" value="1"/>
</dbReference>
<dbReference type="Proteomes" id="UP000823635">
    <property type="component" value="Unassembled WGS sequence"/>
</dbReference>
<evidence type="ECO:0000256" key="5">
    <source>
        <dbReference type="ARBA" id="ARBA00022741"/>
    </source>
</evidence>
<comment type="caution">
    <text evidence="14">The sequence shown here is derived from an EMBL/GenBank/DDBJ whole genome shotgun (WGS) entry which is preliminary data.</text>
</comment>
<dbReference type="InterPro" id="IPR045851">
    <property type="entry name" value="AMP-bd_C_sf"/>
</dbReference>
<evidence type="ECO:0000259" key="13">
    <source>
        <dbReference type="Pfam" id="PF14535"/>
    </source>
</evidence>
<evidence type="ECO:0000256" key="3">
    <source>
        <dbReference type="ARBA" id="ARBA00022553"/>
    </source>
</evidence>
<evidence type="ECO:0000259" key="12">
    <source>
        <dbReference type="Pfam" id="PF00501"/>
    </source>
</evidence>